<accession>A0A0P0WBQ4</accession>
<gene>
    <name evidence="2" type="ordered locus">Os04g0477850</name>
    <name evidence="2" type="ORF">OSNPB_040477850</name>
</gene>
<evidence type="ECO:0000313" key="3">
    <source>
        <dbReference type="Proteomes" id="UP000059680"/>
    </source>
</evidence>
<organism evidence="2 3">
    <name type="scientific">Oryza sativa subsp. japonica</name>
    <name type="common">Rice</name>
    <dbReference type="NCBI Taxonomy" id="39947"/>
    <lineage>
        <taxon>Eukaryota</taxon>
        <taxon>Viridiplantae</taxon>
        <taxon>Streptophyta</taxon>
        <taxon>Embryophyta</taxon>
        <taxon>Tracheophyta</taxon>
        <taxon>Spermatophyta</taxon>
        <taxon>Magnoliopsida</taxon>
        <taxon>Liliopsida</taxon>
        <taxon>Poales</taxon>
        <taxon>Poaceae</taxon>
        <taxon>BOP clade</taxon>
        <taxon>Oryzoideae</taxon>
        <taxon>Oryzeae</taxon>
        <taxon>Oryzinae</taxon>
        <taxon>Oryza</taxon>
        <taxon>Oryza sativa</taxon>
    </lineage>
</organism>
<dbReference type="EMBL" id="AP014960">
    <property type="protein sequence ID" value="BAS89707.1"/>
    <property type="molecule type" value="Genomic_DNA"/>
</dbReference>
<keyword evidence="3" id="KW-1185">Reference proteome</keyword>
<protein>
    <submittedName>
        <fullName evidence="2">Os04g0477850 protein</fullName>
    </submittedName>
</protein>
<dbReference type="PaxDb" id="39947-A0A0P0WBQ4"/>
<evidence type="ECO:0000313" key="2">
    <source>
        <dbReference type="EMBL" id="BAS89707.1"/>
    </source>
</evidence>
<reference evidence="3" key="1">
    <citation type="journal article" date="2005" name="Nature">
        <title>The map-based sequence of the rice genome.</title>
        <authorList>
            <consortium name="International rice genome sequencing project (IRGSP)"/>
            <person name="Matsumoto T."/>
            <person name="Wu J."/>
            <person name="Kanamori H."/>
            <person name="Katayose Y."/>
            <person name="Fujisawa M."/>
            <person name="Namiki N."/>
            <person name="Mizuno H."/>
            <person name="Yamamoto K."/>
            <person name="Antonio B.A."/>
            <person name="Baba T."/>
            <person name="Sakata K."/>
            <person name="Nagamura Y."/>
            <person name="Aoki H."/>
            <person name="Arikawa K."/>
            <person name="Arita K."/>
            <person name="Bito T."/>
            <person name="Chiden Y."/>
            <person name="Fujitsuka N."/>
            <person name="Fukunaka R."/>
            <person name="Hamada M."/>
            <person name="Harada C."/>
            <person name="Hayashi A."/>
            <person name="Hijishita S."/>
            <person name="Honda M."/>
            <person name="Hosokawa S."/>
            <person name="Ichikawa Y."/>
            <person name="Idonuma A."/>
            <person name="Iijima M."/>
            <person name="Ikeda M."/>
            <person name="Ikeno M."/>
            <person name="Ito K."/>
            <person name="Ito S."/>
            <person name="Ito T."/>
            <person name="Ito Y."/>
            <person name="Ito Y."/>
            <person name="Iwabuchi A."/>
            <person name="Kamiya K."/>
            <person name="Karasawa W."/>
            <person name="Kurita K."/>
            <person name="Katagiri S."/>
            <person name="Kikuta A."/>
            <person name="Kobayashi H."/>
            <person name="Kobayashi N."/>
            <person name="Machita K."/>
            <person name="Maehara T."/>
            <person name="Masukawa M."/>
            <person name="Mizubayashi T."/>
            <person name="Mukai Y."/>
            <person name="Nagasaki H."/>
            <person name="Nagata Y."/>
            <person name="Naito S."/>
            <person name="Nakashima M."/>
            <person name="Nakama Y."/>
            <person name="Nakamichi Y."/>
            <person name="Nakamura M."/>
            <person name="Meguro A."/>
            <person name="Negishi M."/>
            <person name="Ohta I."/>
            <person name="Ohta T."/>
            <person name="Okamoto M."/>
            <person name="Ono N."/>
            <person name="Saji S."/>
            <person name="Sakaguchi M."/>
            <person name="Sakai K."/>
            <person name="Shibata M."/>
            <person name="Shimokawa T."/>
            <person name="Song J."/>
            <person name="Takazaki Y."/>
            <person name="Terasawa K."/>
            <person name="Tsugane M."/>
            <person name="Tsuji K."/>
            <person name="Ueda S."/>
            <person name="Waki K."/>
            <person name="Yamagata H."/>
            <person name="Yamamoto M."/>
            <person name="Yamamoto S."/>
            <person name="Yamane H."/>
            <person name="Yoshiki S."/>
            <person name="Yoshihara R."/>
            <person name="Yukawa K."/>
            <person name="Zhong H."/>
            <person name="Yano M."/>
            <person name="Yuan Q."/>
            <person name="Ouyang S."/>
            <person name="Liu J."/>
            <person name="Jones K.M."/>
            <person name="Gansberger K."/>
            <person name="Moffat K."/>
            <person name="Hill J."/>
            <person name="Bera J."/>
            <person name="Fadrosh D."/>
            <person name="Jin S."/>
            <person name="Johri S."/>
            <person name="Kim M."/>
            <person name="Overton L."/>
            <person name="Reardon M."/>
            <person name="Tsitrin T."/>
            <person name="Vuong H."/>
            <person name="Weaver B."/>
            <person name="Ciecko A."/>
            <person name="Tallon L."/>
            <person name="Jackson J."/>
            <person name="Pai G."/>
            <person name="Aken S.V."/>
            <person name="Utterback T."/>
            <person name="Reidmuller S."/>
            <person name="Feldblyum T."/>
            <person name="Hsiao J."/>
            <person name="Zismann V."/>
            <person name="Iobst S."/>
            <person name="de Vazeille A.R."/>
            <person name="Buell C.R."/>
            <person name="Ying K."/>
            <person name="Li Y."/>
            <person name="Lu T."/>
            <person name="Huang Y."/>
            <person name="Zhao Q."/>
            <person name="Feng Q."/>
            <person name="Zhang L."/>
            <person name="Zhu J."/>
            <person name="Weng Q."/>
            <person name="Mu J."/>
            <person name="Lu Y."/>
            <person name="Fan D."/>
            <person name="Liu Y."/>
            <person name="Guan J."/>
            <person name="Zhang Y."/>
            <person name="Yu S."/>
            <person name="Liu X."/>
            <person name="Zhang Y."/>
            <person name="Hong G."/>
            <person name="Han B."/>
            <person name="Choisne N."/>
            <person name="Demange N."/>
            <person name="Orjeda G."/>
            <person name="Samain S."/>
            <person name="Cattolico L."/>
            <person name="Pelletier E."/>
            <person name="Couloux A."/>
            <person name="Segurens B."/>
            <person name="Wincker P."/>
            <person name="D'Hont A."/>
            <person name="Scarpelli C."/>
            <person name="Weissenbach J."/>
            <person name="Salanoubat M."/>
            <person name="Quetier F."/>
            <person name="Yu Y."/>
            <person name="Kim H.R."/>
            <person name="Rambo T."/>
            <person name="Currie J."/>
            <person name="Collura K."/>
            <person name="Luo M."/>
            <person name="Yang T."/>
            <person name="Ammiraju J.S.S."/>
            <person name="Engler F."/>
            <person name="Soderlund C."/>
            <person name="Wing R.A."/>
            <person name="Palmer L.E."/>
            <person name="de la Bastide M."/>
            <person name="Spiegel L."/>
            <person name="Nascimento L."/>
            <person name="Zutavern T."/>
            <person name="O'Shaughnessy A."/>
            <person name="Dike S."/>
            <person name="Dedhia N."/>
            <person name="Preston R."/>
            <person name="Balija V."/>
            <person name="McCombie W.R."/>
            <person name="Chow T."/>
            <person name="Chen H."/>
            <person name="Chung M."/>
            <person name="Chen C."/>
            <person name="Shaw J."/>
            <person name="Wu H."/>
            <person name="Hsiao K."/>
            <person name="Chao Y."/>
            <person name="Chu M."/>
            <person name="Cheng C."/>
            <person name="Hour A."/>
            <person name="Lee P."/>
            <person name="Lin S."/>
            <person name="Lin Y."/>
            <person name="Liou J."/>
            <person name="Liu S."/>
            <person name="Hsing Y."/>
            <person name="Raghuvanshi S."/>
            <person name="Mohanty A."/>
            <person name="Bharti A.K."/>
            <person name="Gaur A."/>
            <person name="Gupta V."/>
            <person name="Kumar D."/>
            <person name="Ravi V."/>
            <person name="Vij S."/>
            <person name="Kapur A."/>
            <person name="Khurana P."/>
            <person name="Khurana P."/>
            <person name="Khurana J.P."/>
            <person name="Tyagi A.K."/>
            <person name="Gaikwad K."/>
            <person name="Singh A."/>
            <person name="Dalal V."/>
            <person name="Srivastava S."/>
            <person name="Dixit A."/>
            <person name="Pal A.K."/>
            <person name="Ghazi I.A."/>
            <person name="Yadav M."/>
            <person name="Pandit A."/>
            <person name="Bhargava A."/>
            <person name="Sureshbabu K."/>
            <person name="Batra K."/>
            <person name="Sharma T.R."/>
            <person name="Mohapatra T."/>
            <person name="Singh N.K."/>
            <person name="Messing J."/>
            <person name="Nelson A.B."/>
            <person name="Fuks G."/>
            <person name="Kavchok S."/>
            <person name="Keizer G."/>
            <person name="Linton E."/>
            <person name="Llaca V."/>
            <person name="Song R."/>
            <person name="Tanyolac B."/>
            <person name="Young S."/>
            <person name="Ho-Il K."/>
            <person name="Hahn J.H."/>
            <person name="Sangsakoo G."/>
            <person name="Vanavichit A."/>
            <person name="de Mattos Luiz.A.T."/>
            <person name="Zimmer P.D."/>
            <person name="Malone G."/>
            <person name="Dellagostin O."/>
            <person name="de Oliveira A.C."/>
            <person name="Bevan M."/>
            <person name="Bancroft I."/>
            <person name="Minx P."/>
            <person name="Cordum H."/>
            <person name="Wilson R."/>
            <person name="Cheng Z."/>
            <person name="Jin W."/>
            <person name="Jiang J."/>
            <person name="Leong S.A."/>
            <person name="Iwama H."/>
            <person name="Gojobori T."/>
            <person name="Itoh T."/>
            <person name="Niimura Y."/>
            <person name="Fujii Y."/>
            <person name="Habara T."/>
            <person name="Sakai H."/>
            <person name="Sato Y."/>
            <person name="Wilson G."/>
            <person name="Kumar K."/>
            <person name="McCouch S."/>
            <person name="Juretic N."/>
            <person name="Hoen D."/>
            <person name="Wright S."/>
            <person name="Bruskiewich R."/>
            <person name="Bureau T."/>
            <person name="Miyao A."/>
            <person name="Hirochika H."/>
            <person name="Nishikawa T."/>
            <person name="Kadowaki K."/>
            <person name="Sugiura M."/>
            <person name="Burr B."/>
            <person name="Sasaki T."/>
        </authorList>
    </citation>
    <scope>NUCLEOTIDE SEQUENCE [LARGE SCALE GENOMIC DNA]</scope>
    <source>
        <strain evidence="3">cv. Nipponbare</strain>
    </source>
</reference>
<evidence type="ECO:0000256" key="1">
    <source>
        <dbReference type="SAM" id="MobiDB-lite"/>
    </source>
</evidence>
<sequence length="131" mass="15435">MKRAGLGVKVYLGARCCSGRRGGQRCRRQGASRRLSGRREIRQPQSRALWGLRHEMRPPQLSERREMRQWRWPALRGPRPRYEMRTPQLSGRREMPPPQLSGRREMRASTTLLSWRERIGICMFVLPSVLL</sequence>
<reference evidence="2 3" key="2">
    <citation type="journal article" date="2013" name="Plant Cell Physiol.">
        <title>Rice Annotation Project Database (RAP-DB): an integrative and interactive database for rice genomics.</title>
        <authorList>
            <person name="Sakai H."/>
            <person name="Lee S.S."/>
            <person name="Tanaka T."/>
            <person name="Numa H."/>
            <person name="Kim J."/>
            <person name="Kawahara Y."/>
            <person name="Wakimoto H."/>
            <person name="Yang C.C."/>
            <person name="Iwamoto M."/>
            <person name="Abe T."/>
            <person name="Yamada Y."/>
            <person name="Muto A."/>
            <person name="Inokuchi H."/>
            <person name="Ikemura T."/>
            <person name="Matsumoto T."/>
            <person name="Sasaki T."/>
            <person name="Itoh T."/>
        </authorList>
    </citation>
    <scope>NUCLEOTIDE SEQUENCE [LARGE SCALE GENOMIC DNA]</scope>
    <source>
        <strain evidence="3">cv. Nipponbare</strain>
    </source>
</reference>
<reference evidence="2 3" key="3">
    <citation type="journal article" date="2013" name="Rice">
        <title>Improvement of the Oryza sativa Nipponbare reference genome using next generation sequence and optical map data.</title>
        <authorList>
            <person name="Kawahara Y."/>
            <person name="de la Bastide M."/>
            <person name="Hamilton J.P."/>
            <person name="Kanamori H."/>
            <person name="McCombie W.R."/>
            <person name="Ouyang S."/>
            <person name="Schwartz D.C."/>
            <person name="Tanaka T."/>
            <person name="Wu J."/>
            <person name="Zhou S."/>
            <person name="Childs K.L."/>
            <person name="Davidson R.M."/>
            <person name="Lin H."/>
            <person name="Quesada-Ocampo L."/>
            <person name="Vaillancourt B."/>
            <person name="Sakai H."/>
            <person name="Lee S.S."/>
            <person name="Kim J."/>
            <person name="Numa H."/>
            <person name="Itoh T."/>
            <person name="Buell C.R."/>
            <person name="Matsumoto T."/>
        </authorList>
    </citation>
    <scope>NUCLEOTIDE SEQUENCE [LARGE SCALE GENOMIC DNA]</scope>
    <source>
        <strain evidence="3">cv. Nipponbare</strain>
    </source>
</reference>
<dbReference type="Proteomes" id="UP000059680">
    <property type="component" value="Chromosome 4"/>
</dbReference>
<proteinExistence type="predicted"/>
<dbReference type="InParanoid" id="A0A0P0WBQ4"/>
<feature type="region of interest" description="Disordered" evidence="1">
    <location>
        <begin position="81"/>
        <end position="105"/>
    </location>
</feature>
<name>A0A0P0WBQ4_ORYSJ</name>
<dbReference type="AlphaFoldDB" id="A0A0P0WBQ4"/>